<dbReference type="InterPro" id="IPR024072">
    <property type="entry name" value="DHFR-like_dom_sf"/>
</dbReference>
<comment type="caution">
    <text evidence="1">The sequence shown here is derived from an EMBL/GenBank/DDBJ whole genome shotgun (WGS) entry which is preliminary data.</text>
</comment>
<proteinExistence type="predicted"/>
<evidence type="ECO:0000313" key="1">
    <source>
        <dbReference type="EMBL" id="MBD2755700.1"/>
    </source>
</evidence>
<gene>
    <name evidence="1" type="ORF">IC230_22545</name>
</gene>
<evidence type="ECO:0000313" key="2">
    <source>
        <dbReference type="Proteomes" id="UP000653797"/>
    </source>
</evidence>
<accession>A0A927B5A8</accession>
<name>A0A927B5A8_9BACT</name>
<dbReference type="SUPFAM" id="SSF53597">
    <property type="entry name" value="Dihydrofolate reductase-like"/>
    <property type="match status" value="1"/>
</dbReference>
<dbReference type="Proteomes" id="UP000653797">
    <property type="component" value="Unassembled WGS sequence"/>
</dbReference>
<sequence>MRKISLYMNMSLDGIVSDPDKWMSFSDEILEESLAAYDQYDASLMGSNTYPSMADYWQNAEKSSHSALEHSFAKKINEIRKIVIS</sequence>
<organism evidence="1 2">
    <name type="scientific">Spirosoma validum</name>
    <dbReference type="NCBI Taxonomy" id="2771355"/>
    <lineage>
        <taxon>Bacteria</taxon>
        <taxon>Pseudomonadati</taxon>
        <taxon>Bacteroidota</taxon>
        <taxon>Cytophagia</taxon>
        <taxon>Cytophagales</taxon>
        <taxon>Cytophagaceae</taxon>
        <taxon>Spirosoma</taxon>
    </lineage>
</organism>
<keyword evidence="2" id="KW-1185">Reference proteome</keyword>
<protein>
    <submittedName>
        <fullName evidence="1">Uncharacterized protein</fullName>
    </submittedName>
</protein>
<dbReference type="AlphaFoldDB" id="A0A927B5A8"/>
<dbReference type="RefSeq" id="WP_191041322.1">
    <property type="nucleotide sequence ID" value="NZ_JACXAA010000009.1"/>
</dbReference>
<reference evidence="1" key="1">
    <citation type="submission" date="2020-09" db="EMBL/GenBank/DDBJ databases">
        <authorList>
            <person name="Kim M.K."/>
        </authorList>
    </citation>
    <scope>NUCLEOTIDE SEQUENCE</scope>
    <source>
        <strain evidence="1">BT704</strain>
    </source>
</reference>
<dbReference type="Gene3D" id="3.40.430.10">
    <property type="entry name" value="Dihydrofolate Reductase, subunit A"/>
    <property type="match status" value="1"/>
</dbReference>
<dbReference type="EMBL" id="JACXAA010000009">
    <property type="protein sequence ID" value="MBD2755700.1"/>
    <property type="molecule type" value="Genomic_DNA"/>
</dbReference>